<organism evidence="1 2">
    <name type="scientific">Hydrococcus rivularis NIES-593</name>
    <dbReference type="NCBI Taxonomy" id="1921803"/>
    <lineage>
        <taxon>Bacteria</taxon>
        <taxon>Bacillati</taxon>
        <taxon>Cyanobacteriota</taxon>
        <taxon>Cyanophyceae</taxon>
        <taxon>Pleurocapsales</taxon>
        <taxon>Hydrococcaceae</taxon>
        <taxon>Hydrococcus</taxon>
    </lineage>
</organism>
<reference evidence="1 2" key="1">
    <citation type="submission" date="2016-11" db="EMBL/GenBank/DDBJ databases">
        <title>Draft Genome Sequences of Nine Cyanobacterial Strains from Diverse Habitats.</title>
        <authorList>
            <person name="Zhu T."/>
            <person name="Hou S."/>
            <person name="Lu X."/>
            <person name="Hess W.R."/>
        </authorList>
    </citation>
    <scope>NUCLEOTIDE SEQUENCE [LARGE SCALE GENOMIC DNA]</scope>
    <source>
        <strain evidence="1 2">NIES-593</strain>
    </source>
</reference>
<keyword evidence="2" id="KW-1185">Reference proteome</keyword>
<dbReference type="STRING" id="1921803.NIES593_17255"/>
<sequence length="432" mass="47559">MTHFGILCPAAIGHLNPMCALGRELQRRGHRVTLFGIPDVQSKVMKAGLDFWTIGEAEFPLGILEQNYKQLGEMSGLAGLKFTVGWFKQEMAMLFGEAPSAIKALGVEALLIDQVTLAGGTIADFLNLPFITVCNALLVNREAGVPPYFTHWQYSDSWWAHWRNQVGNFMINRLTKPLRDRVVQQRRQWQLPPYASQEDFYSQLAQICQLPAEYDFPRVNLAPCFHYTGPLQEPSGLEPVSFPSISFPFEKLTGKPLIYASLGTLQNRNWEIFQSIAEACVGLDAQLVISLGNPNSQESGTSLPGSPIVVPYAPHQQLIERASLVITHAGMNTTIGSLSSGVPLVAIPITNEQPGIAARIAWTGTGEVVPLKKLSAQSLQKAIKRVLTQESYKKNALRLQEAIKQAGGLNRAADIIEQAVSTRKPVLAQIHQ</sequence>
<dbReference type="PANTHER" id="PTHR48050">
    <property type="entry name" value="STEROL 3-BETA-GLUCOSYLTRANSFERASE"/>
    <property type="match status" value="1"/>
</dbReference>
<dbReference type="PANTHER" id="PTHR48050:SF13">
    <property type="entry name" value="STEROL 3-BETA-GLUCOSYLTRANSFERASE UGT80A2"/>
    <property type="match status" value="1"/>
</dbReference>
<dbReference type="Gene3D" id="3.40.50.2000">
    <property type="entry name" value="Glycogen Phosphorylase B"/>
    <property type="match status" value="2"/>
</dbReference>
<dbReference type="GO" id="GO:0016758">
    <property type="term" value="F:hexosyltransferase activity"/>
    <property type="evidence" value="ECO:0007669"/>
    <property type="project" value="UniProtKB-ARBA"/>
</dbReference>
<dbReference type="Proteomes" id="UP000186868">
    <property type="component" value="Unassembled WGS sequence"/>
</dbReference>
<dbReference type="EMBL" id="MRCB01000024">
    <property type="protein sequence ID" value="OKH20995.1"/>
    <property type="molecule type" value="Genomic_DNA"/>
</dbReference>
<accession>A0A1U7HBT7</accession>
<dbReference type="SUPFAM" id="SSF53756">
    <property type="entry name" value="UDP-Glycosyltransferase/glycogen phosphorylase"/>
    <property type="match status" value="1"/>
</dbReference>
<dbReference type="InterPro" id="IPR002213">
    <property type="entry name" value="UDP_glucos_trans"/>
</dbReference>
<dbReference type="AlphaFoldDB" id="A0A1U7HBT7"/>
<keyword evidence="1" id="KW-0808">Transferase</keyword>
<dbReference type="CDD" id="cd03784">
    <property type="entry name" value="GT1_Gtf-like"/>
    <property type="match status" value="1"/>
</dbReference>
<protein>
    <submittedName>
        <fullName evidence="1">Glycosyl transferase family 1</fullName>
    </submittedName>
</protein>
<dbReference type="GO" id="GO:0017000">
    <property type="term" value="P:antibiotic biosynthetic process"/>
    <property type="evidence" value="ECO:0007669"/>
    <property type="project" value="UniProtKB-ARBA"/>
</dbReference>
<dbReference type="GO" id="GO:0008194">
    <property type="term" value="F:UDP-glycosyltransferase activity"/>
    <property type="evidence" value="ECO:0007669"/>
    <property type="project" value="InterPro"/>
</dbReference>
<evidence type="ECO:0000313" key="1">
    <source>
        <dbReference type="EMBL" id="OKH20995.1"/>
    </source>
</evidence>
<dbReference type="OrthoDB" id="9805366at2"/>
<name>A0A1U7HBT7_9CYAN</name>
<gene>
    <name evidence="1" type="ORF">NIES593_17255</name>
</gene>
<comment type="caution">
    <text evidence="1">The sequence shown here is derived from an EMBL/GenBank/DDBJ whole genome shotgun (WGS) entry which is preliminary data.</text>
</comment>
<proteinExistence type="predicted"/>
<dbReference type="InterPro" id="IPR050426">
    <property type="entry name" value="Glycosyltransferase_28"/>
</dbReference>
<dbReference type="FunFam" id="3.40.50.2000:FF:000072">
    <property type="entry name" value="Glycosyl transferase"/>
    <property type="match status" value="1"/>
</dbReference>
<evidence type="ECO:0000313" key="2">
    <source>
        <dbReference type="Proteomes" id="UP000186868"/>
    </source>
</evidence>
<dbReference type="Pfam" id="PF00201">
    <property type="entry name" value="UDPGT"/>
    <property type="match status" value="1"/>
</dbReference>
<dbReference type="RefSeq" id="WP_073600758.1">
    <property type="nucleotide sequence ID" value="NZ_MRCB01000024.1"/>
</dbReference>